<comment type="caution">
    <text evidence="1">The sequence shown here is derived from an EMBL/GenBank/DDBJ whole genome shotgun (WGS) entry which is preliminary data.</text>
</comment>
<dbReference type="Proteomes" id="UP000287651">
    <property type="component" value="Unassembled WGS sequence"/>
</dbReference>
<name>A0A426Z7Z6_ENSVE</name>
<evidence type="ECO:0000313" key="2">
    <source>
        <dbReference type="Proteomes" id="UP000287651"/>
    </source>
</evidence>
<protein>
    <submittedName>
        <fullName evidence="1">Uncharacterized protein</fullName>
    </submittedName>
</protein>
<proteinExistence type="predicted"/>
<gene>
    <name evidence="1" type="ORF">B296_00031673</name>
</gene>
<evidence type="ECO:0000313" key="1">
    <source>
        <dbReference type="EMBL" id="RRT60092.1"/>
    </source>
</evidence>
<accession>A0A426Z7Z6</accession>
<reference evidence="1 2" key="1">
    <citation type="journal article" date="2014" name="Agronomy (Basel)">
        <title>A Draft Genome Sequence for Ensete ventricosum, the Drought-Tolerant Tree Against Hunger.</title>
        <authorList>
            <person name="Harrison J."/>
            <person name="Moore K.A."/>
            <person name="Paszkiewicz K."/>
            <person name="Jones T."/>
            <person name="Grant M."/>
            <person name="Ambacheew D."/>
            <person name="Muzemil S."/>
            <person name="Studholme D.J."/>
        </authorList>
    </citation>
    <scope>NUCLEOTIDE SEQUENCE [LARGE SCALE GENOMIC DNA]</scope>
</reference>
<organism evidence="1 2">
    <name type="scientific">Ensete ventricosum</name>
    <name type="common">Abyssinian banana</name>
    <name type="synonym">Musa ensete</name>
    <dbReference type="NCBI Taxonomy" id="4639"/>
    <lineage>
        <taxon>Eukaryota</taxon>
        <taxon>Viridiplantae</taxon>
        <taxon>Streptophyta</taxon>
        <taxon>Embryophyta</taxon>
        <taxon>Tracheophyta</taxon>
        <taxon>Spermatophyta</taxon>
        <taxon>Magnoliopsida</taxon>
        <taxon>Liliopsida</taxon>
        <taxon>Zingiberales</taxon>
        <taxon>Musaceae</taxon>
        <taxon>Ensete</taxon>
    </lineage>
</organism>
<dbReference type="EMBL" id="AMZH03007934">
    <property type="protein sequence ID" value="RRT60092.1"/>
    <property type="molecule type" value="Genomic_DNA"/>
</dbReference>
<sequence>MEIRGRDSKDLKGFEEMFSGSQSPCPGLQREVILRYLMGTVPSIGMALHGTLLSSVPGASFGRVAEC</sequence>
<dbReference type="AlphaFoldDB" id="A0A426Z7Z6"/>